<evidence type="ECO:0000256" key="1">
    <source>
        <dbReference type="SAM" id="MobiDB-lite"/>
    </source>
</evidence>
<dbReference type="OrthoDB" id="10385232at2759"/>
<feature type="region of interest" description="Disordered" evidence="1">
    <location>
        <begin position="1"/>
        <end position="30"/>
    </location>
</feature>
<proteinExistence type="predicted"/>
<sequence>MPRMSTHAPGRKPENTPGQDPSPSGSLTVHPATSIDLQWSDGQGFGDRFAQAEAVIAMARADATEAEAMASAAMHNPQPTLSLDTVDNQPGDPVYSAETWGDQGFPKNVCTIASDLEVAAGAVYQVYIGEFEPLNLLRLDPTLGWFVYENEITDGMDRSSGTMLLKKKFFTAKDYGDTPSRFIKAFANYIVVYHRLFGVRRLDVLLAQLRFLSLVLQLSESFTWESCLEYAMRRLTAIRDNDVHDVAEWNIR</sequence>
<feature type="compositionally biased region" description="Polar residues" evidence="1">
    <location>
        <begin position="16"/>
        <end position="27"/>
    </location>
</feature>
<dbReference type="EMBL" id="CAGA01000191">
    <property type="protein sequence ID" value="CCE35378.1"/>
    <property type="molecule type" value="Genomic_DNA"/>
</dbReference>
<name>M1VZX6_CLAP2</name>
<keyword evidence="3" id="KW-1185">Reference proteome</keyword>
<dbReference type="PhylomeDB" id="M1VZX6"/>
<evidence type="ECO:0000313" key="3">
    <source>
        <dbReference type="Proteomes" id="UP000016801"/>
    </source>
</evidence>
<dbReference type="AlphaFoldDB" id="M1VZX6"/>
<evidence type="ECO:0000313" key="2">
    <source>
        <dbReference type="EMBL" id="CCE35378.1"/>
    </source>
</evidence>
<dbReference type="HOGENOM" id="CLU_990469_0_0_1"/>
<reference evidence="2 3" key="1">
    <citation type="journal article" date="2013" name="PLoS Genet.">
        <title>Plant-symbiotic fungi as chemical engineers: Multi-genome analysis of the Clavicipitaceae reveals dynamics of alkaloid loci.</title>
        <authorList>
            <person name="Schardl C.L."/>
            <person name="Young C.A."/>
            <person name="Hesse U."/>
            <person name="Amyotte S.G."/>
            <person name="Andreeva K."/>
            <person name="Calie P.J."/>
            <person name="Fleetwood D.J."/>
            <person name="Haws D.C."/>
            <person name="Moore N."/>
            <person name="Oeser B."/>
            <person name="Panaccione D.G."/>
            <person name="Schweri K.K."/>
            <person name="Voisey C.R."/>
            <person name="Farman M.L."/>
            <person name="Jaromczyk J.W."/>
            <person name="Roe B.A."/>
            <person name="O'Sullivan D.M."/>
            <person name="Scott B."/>
            <person name="Tudzynski P."/>
            <person name="An Z."/>
            <person name="Arnaoudova E.G."/>
            <person name="Bullock C.T."/>
            <person name="Charlton N.D."/>
            <person name="Chen L."/>
            <person name="Cox M."/>
            <person name="Dinkins R.D."/>
            <person name="Florea S."/>
            <person name="Glenn A.E."/>
            <person name="Gordon A."/>
            <person name="Gueldener U."/>
            <person name="Harris D.R."/>
            <person name="Hollin W."/>
            <person name="Jaromczyk J."/>
            <person name="Johnson R.D."/>
            <person name="Khan A.K."/>
            <person name="Leistner E."/>
            <person name="Leuchtmann A."/>
            <person name="Li C."/>
            <person name="Liu J."/>
            <person name="Liu J."/>
            <person name="Liu M."/>
            <person name="Mace W."/>
            <person name="Machado C."/>
            <person name="Nagabhyru P."/>
            <person name="Pan J."/>
            <person name="Schmid J."/>
            <person name="Sugawara K."/>
            <person name="Steiner U."/>
            <person name="Takach J.E."/>
            <person name="Tanaka E."/>
            <person name="Webb J.S."/>
            <person name="Wilson E.V."/>
            <person name="Wiseman J.L."/>
            <person name="Yoshida R."/>
            <person name="Zeng Z."/>
        </authorList>
    </citation>
    <scope>NUCLEOTIDE SEQUENCE [LARGE SCALE GENOMIC DNA]</scope>
    <source>
        <strain evidence="2 3">20.1</strain>
    </source>
</reference>
<dbReference type="VEuPathDB" id="FungiDB:CPUR_06806"/>
<dbReference type="Proteomes" id="UP000016801">
    <property type="component" value="Unassembled WGS sequence"/>
</dbReference>
<organism evidence="2 3">
    <name type="scientific">Claviceps purpurea (strain 20.1)</name>
    <name type="common">Ergot fungus</name>
    <name type="synonym">Sphacelia segetum</name>
    <dbReference type="NCBI Taxonomy" id="1111077"/>
    <lineage>
        <taxon>Eukaryota</taxon>
        <taxon>Fungi</taxon>
        <taxon>Dikarya</taxon>
        <taxon>Ascomycota</taxon>
        <taxon>Pezizomycotina</taxon>
        <taxon>Sordariomycetes</taxon>
        <taxon>Hypocreomycetidae</taxon>
        <taxon>Hypocreales</taxon>
        <taxon>Clavicipitaceae</taxon>
        <taxon>Claviceps</taxon>
    </lineage>
</organism>
<accession>M1VZX6</accession>
<gene>
    <name evidence="2" type="ORF">CPUR_06806</name>
</gene>
<protein>
    <submittedName>
        <fullName evidence="2">Uncharacterized protein</fullName>
    </submittedName>
</protein>
<comment type="caution">
    <text evidence="2">The sequence shown here is derived from an EMBL/GenBank/DDBJ whole genome shotgun (WGS) entry which is preliminary data.</text>
</comment>